<evidence type="ECO:0000313" key="2">
    <source>
        <dbReference type="EMBL" id="MBV4493233.1"/>
    </source>
</evidence>
<evidence type="ECO:0000256" key="1">
    <source>
        <dbReference type="SAM" id="Phobius"/>
    </source>
</evidence>
<dbReference type="Proteomes" id="UP000609530">
    <property type="component" value="Unassembled WGS sequence"/>
</dbReference>
<keyword evidence="1" id="KW-0812">Transmembrane</keyword>
<sequence length="152" mass="16761">MQRAEEECQIGRIDLKSGARNYNVPGFSEMYAAHLEGRAGDPVFYGRLLIAIGCAVAALGIAIAIFGPEVIYYDLYSGLTLSQYIQLYPGFVAISGGVMMAWGGKLSNEGVVYREDFLLSRYKFVMEDERDVSGQVEVRHLEGDNFSVSLSL</sequence>
<proteinExistence type="predicted"/>
<keyword evidence="1" id="KW-0472">Membrane</keyword>
<keyword evidence="3" id="KW-1185">Reference proteome</keyword>
<feature type="transmembrane region" description="Helical" evidence="1">
    <location>
        <begin position="87"/>
        <end position="104"/>
    </location>
</feature>
<name>A0ABS6QH08_9PSED</name>
<protein>
    <submittedName>
        <fullName evidence="2">Uncharacterized protein</fullName>
    </submittedName>
</protein>
<dbReference type="EMBL" id="JABWRZ020000002">
    <property type="protein sequence ID" value="MBV4493233.1"/>
    <property type="molecule type" value="Genomic_DNA"/>
</dbReference>
<keyword evidence="1" id="KW-1133">Transmembrane helix</keyword>
<gene>
    <name evidence="2" type="ORF">HU760_021865</name>
</gene>
<organism evidence="2 3">
    <name type="scientific">Pseudomonas oryzicola</name>
    <dbReference type="NCBI Taxonomy" id="485876"/>
    <lineage>
        <taxon>Bacteria</taxon>
        <taxon>Pseudomonadati</taxon>
        <taxon>Pseudomonadota</taxon>
        <taxon>Gammaproteobacteria</taxon>
        <taxon>Pseudomonadales</taxon>
        <taxon>Pseudomonadaceae</taxon>
        <taxon>Pseudomonas</taxon>
    </lineage>
</organism>
<reference evidence="2 3" key="1">
    <citation type="journal article" date="2020" name="Microorganisms">
        <title>Reliable Identification of Environmental Pseudomonas Isolates Using the rpoD Gene.</title>
        <authorList>
            <consortium name="The Broad Institute Genome Sequencing Platform"/>
            <person name="Girard L."/>
            <person name="Lood C."/>
            <person name="Rokni-Zadeh H."/>
            <person name="van Noort V."/>
            <person name="Lavigne R."/>
            <person name="De Mot R."/>
        </authorList>
    </citation>
    <scope>NUCLEOTIDE SEQUENCE [LARGE SCALE GENOMIC DNA]</scope>
    <source>
        <strain evidence="2 3">RD9SR1</strain>
    </source>
</reference>
<accession>A0ABS6QH08</accession>
<comment type="caution">
    <text evidence="2">The sequence shown here is derived from an EMBL/GenBank/DDBJ whole genome shotgun (WGS) entry which is preliminary data.</text>
</comment>
<feature type="transmembrane region" description="Helical" evidence="1">
    <location>
        <begin position="48"/>
        <end position="67"/>
    </location>
</feature>
<evidence type="ECO:0000313" key="3">
    <source>
        <dbReference type="Proteomes" id="UP000609530"/>
    </source>
</evidence>